<dbReference type="Proteomes" id="UP000789759">
    <property type="component" value="Unassembled WGS sequence"/>
</dbReference>
<comment type="caution">
    <text evidence="1">The sequence shown here is derived from an EMBL/GenBank/DDBJ whole genome shotgun (WGS) entry which is preliminary data.</text>
</comment>
<gene>
    <name evidence="1" type="ORF">CPELLU_LOCUS10919</name>
</gene>
<protein>
    <submittedName>
        <fullName evidence="1">1245_t:CDS:1</fullName>
    </submittedName>
</protein>
<proteinExistence type="predicted"/>
<reference evidence="1" key="1">
    <citation type="submission" date="2021-06" db="EMBL/GenBank/DDBJ databases">
        <authorList>
            <person name="Kallberg Y."/>
            <person name="Tangrot J."/>
            <person name="Rosling A."/>
        </authorList>
    </citation>
    <scope>NUCLEOTIDE SEQUENCE</scope>
    <source>
        <strain evidence="1">FL966</strain>
    </source>
</reference>
<name>A0A9N9EPT3_9GLOM</name>
<evidence type="ECO:0000313" key="2">
    <source>
        <dbReference type="Proteomes" id="UP000789759"/>
    </source>
</evidence>
<keyword evidence="2" id="KW-1185">Reference proteome</keyword>
<accession>A0A9N9EPT3</accession>
<evidence type="ECO:0000313" key="1">
    <source>
        <dbReference type="EMBL" id="CAG8683318.1"/>
    </source>
</evidence>
<dbReference type="AlphaFoldDB" id="A0A9N9EPT3"/>
<sequence>TEEKYLKFKTIYYKTIDTLENQDDDNQKLEENASLLENENNFKKSFEKNCCEKNCLQTQVEYSMALTRYLNFKNLSKSFQDMYLLGIIVATKRPEIVRNSKKSKLTTEYTFEGKSIQSIKLAYEDIQKFGIKNIIHSGKPNSLDIIAHISWNYAQQIQLPYSSQQEQPITPLHSLRSFTTYSLQQQKIIVFFN</sequence>
<feature type="non-terminal residue" evidence="1">
    <location>
        <position position="193"/>
    </location>
</feature>
<organism evidence="1 2">
    <name type="scientific">Cetraspora pellucida</name>
    <dbReference type="NCBI Taxonomy" id="1433469"/>
    <lineage>
        <taxon>Eukaryota</taxon>
        <taxon>Fungi</taxon>
        <taxon>Fungi incertae sedis</taxon>
        <taxon>Mucoromycota</taxon>
        <taxon>Glomeromycotina</taxon>
        <taxon>Glomeromycetes</taxon>
        <taxon>Diversisporales</taxon>
        <taxon>Gigasporaceae</taxon>
        <taxon>Cetraspora</taxon>
    </lineage>
</organism>
<dbReference type="EMBL" id="CAJVQA010009294">
    <property type="protein sequence ID" value="CAG8683318.1"/>
    <property type="molecule type" value="Genomic_DNA"/>
</dbReference>